<feature type="region of interest" description="Disordered" evidence="1">
    <location>
        <begin position="1"/>
        <end position="70"/>
    </location>
</feature>
<dbReference type="EMBL" id="JAUJYO010000009">
    <property type="protein sequence ID" value="KAK1308951.1"/>
    <property type="molecule type" value="Genomic_DNA"/>
</dbReference>
<dbReference type="Proteomes" id="UP001180020">
    <property type="component" value="Unassembled WGS sequence"/>
</dbReference>
<name>A0AAV9E688_ACOCL</name>
<gene>
    <name evidence="2" type="ORF">QJS10_CPA09g01066</name>
</gene>
<evidence type="ECO:0000313" key="3">
    <source>
        <dbReference type="Proteomes" id="UP001180020"/>
    </source>
</evidence>
<evidence type="ECO:0000256" key="1">
    <source>
        <dbReference type="SAM" id="MobiDB-lite"/>
    </source>
</evidence>
<feature type="compositionally biased region" description="Polar residues" evidence="1">
    <location>
        <begin position="54"/>
        <end position="70"/>
    </location>
</feature>
<comment type="caution">
    <text evidence="2">The sequence shown here is derived from an EMBL/GenBank/DDBJ whole genome shotgun (WGS) entry which is preliminary data.</text>
</comment>
<feature type="compositionally biased region" description="Polar residues" evidence="1">
    <location>
        <begin position="1"/>
        <end position="17"/>
    </location>
</feature>
<reference evidence="2" key="2">
    <citation type="submission" date="2023-06" db="EMBL/GenBank/DDBJ databases">
        <authorList>
            <person name="Ma L."/>
            <person name="Liu K.-W."/>
            <person name="Li Z."/>
            <person name="Hsiao Y.-Y."/>
            <person name="Qi Y."/>
            <person name="Fu T."/>
            <person name="Tang G."/>
            <person name="Zhang D."/>
            <person name="Sun W.-H."/>
            <person name="Liu D.-K."/>
            <person name="Li Y."/>
            <person name="Chen G.-Z."/>
            <person name="Liu X.-D."/>
            <person name="Liao X.-Y."/>
            <person name="Jiang Y.-T."/>
            <person name="Yu X."/>
            <person name="Hao Y."/>
            <person name="Huang J."/>
            <person name="Zhao X.-W."/>
            <person name="Ke S."/>
            <person name="Chen Y.-Y."/>
            <person name="Wu W.-L."/>
            <person name="Hsu J.-L."/>
            <person name="Lin Y.-F."/>
            <person name="Huang M.-D."/>
            <person name="Li C.-Y."/>
            <person name="Huang L."/>
            <person name="Wang Z.-W."/>
            <person name="Zhao X."/>
            <person name="Zhong W.-Y."/>
            <person name="Peng D.-H."/>
            <person name="Ahmad S."/>
            <person name="Lan S."/>
            <person name="Zhang J.-S."/>
            <person name="Tsai W.-C."/>
            <person name="Van De Peer Y."/>
            <person name="Liu Z.-J."/>
        </authorList>
    </citation>
    <scope>NUCLEOTIDE SEQUENCE</scope>
    <source>
        <strain evidence="2">CP</strain>
        <tissue evidence="2">Leaves</tissue>
    </source>
</reference>
<accession>A0AAV9E688</accession>
<proteinExistence type="predicted"/>
<evidence type="ECO:0000313" key="2">
    <source>
        <dbReference type="EMBL" id="KAK1308951.1"/>
    </source>
</evidence>
<organism evidence="2 3">
    <name type="scientific">Acorus calamus</name>
    <name type="common">Sweet flag</name>
    <dbReference type="NCBI Taxonomy" id="4465"/>
    <lineage>
        <taxon>Eukaryota</taxon>
        <taxon>Viridiplantae</taxon>
        <taxon>Streptophyta</taxon>
        <taxon>Embryophyta</taxon>
        <taxon>Tracheophyta</taxon>
        <taxon>Spermatophyta</taxon>
        <taxon>Magnoliopsida</taxon>
        <taxon>Liliopsida</taxon>
        <taxon>Acoraceae</taxon>
        <taxon>Acorus</taxon>
    </lineage>
</organism>
<sequence>MPSASISRPASLPHSSPLTTASHRSTTSLRRSTTRSSRSSLGRKIKRAVIFLEQDSTPPTKQNENPHSLS</sequence>
<reference evidence="2" key="1">
    <citation type="journal article" date="2023" name="Nat. Commun.">
        <title>Diploid and tetraploid genomes of Acorus and the evolution of monocots.</title>
        <authorList>
            <person name="Ma L."/>
            <person name="Liu K.W."/>
            <person name="Li Z."/>
            <person name="Hsiao Y.Y."/>
            <person name="Qi Y."/>
            <person name="Fu T."/>
            <person name="Tang G.D."/>
            <person name="Zhang D."/>
            <person name="Sun W.H."/>
            <person name="Liu D.K."/>
            <person name="Li Y."/>
            <person name="Chen G.Z."/>
            <person name="Liu X.D."/>
            <person name="Liao X.Y."/>
            <person name="Jiang Y.T."/>
            <person name="Yu X."/>
            <person name="Hao Y."/>
            <person name="Huang J."/>
            <person name="Zhao X.W."/>
            <person name="Ke S."/>
            <person name="Chen Y.Y."/>
            <person name="Wu W.L."/>
            <person name="Hsu J.L."/>
            <person name="Lin Y.F."/>
            <person name="Huang M.D."/>
            <person name="Li C.Y."/>
            <person name="Huang L."/>
            <person name="Wang Z.W."/>
            <person name="Zhao X."/>
            <person name="Zhong W.Y."/>
            <person name="Peng D.H."/>
            <person name="Ahmad S."/>
            <person name="Lan S."/>
            <person name="Zhang J.S."/>
            <person name="Tsai W.C."/>
            <person name="Van de Peer Y."/>
            <person name="Liu Z.J."/>
        </authorList>
    </citation>
    <scope>NUCLEOTIDE SEQUENCE</scope>
    <source>
        <strain evidence="2">CP</strain>
    </source>
</reference>
<feature type="compositionally biased region" description="Low complexity" evidence="1">
    <location>
        <begin position="18"/>
        <end position="40"/>
    </location>
</feature>
<protein>
    <submittedName>
        <fullName evidence="2">Uncharacterized protein</fullName>
    </submittedName>
</protein>
<keyword evidence="3" id="KW-1185">Reference proteome</keyword>
<dbReference type="AlphaFoldDB" id="A0AAV9E688"/>